<dbReference type="EMBL" id="LAJY01000057">
    <property type="protein sequence ID" value="KJV10703.1"/>
    <property type="molecule type" value="Genomic_DNA"/>
</dbReference>
<feature type="transmembrane region" description="Helical" evidence="2">
    <location>
        <begin position="49"/>
        <end position="72"/>
    </location>
</feature>
<evidence type="ECO:0000256" key="2">
    <source>
        <dbReference type="SAM" id="Phobius"/>
    </source>
</evidence>
<sequence length="158" mass="18205">MSDQFTDDDQRRLAELRRKRPSAETKPPPQTLGDRISDHVAATVGSWRFIIIQSVILSIWIALNATAFIFHWDPYPFILLNLILSFQAAYTAPIIMMSQNRQAEVDRRNAAYDYAVNVKAELEIELLHAKIDALREQEIQRLTQIIEKLSEQLAEKKA</sequence>
<proteinExistence type="predicted"/>
<dbReference type="PANTHER" id="PTHR41386:SF1">
    <property type="entry name" value="MEMBRANE PROTEIN"/>
    <property type="match status" value="1"/>
</dbReference>
<dbReference type="OrthoDB" id="9795736at2"/>
<evidence type="ECO:0000313" key="3">
    <source>
        <dbReference type="EMBL" id="KJV10703.1"/>
    </source>
</evidence>
<dbReference type="AlphaFoldDB" id="A0A0F3IVY7"/>
<dbReference type="PANTHER" id="PTHR41386">
    <property type="entry name" value="INTEGRAL MEMBRANE PROTEIN-RELATED"/>
    <property type="match status" value="1"/>
</dbReference>
<feature type="transmembrane region" description="Helical" evidence="2">
    <location>
        <begin position="78"/>
        <end position="98"/>
    </location>
</feature>
<dbReference type="RefSeq" id="WP_045774590.1">
    <property type="nucleotide sequence ID" value="NZ_LAJY01000057.1"/>
</dbReference>
<keyword evidence="4" id="KW-1185">Reference proteome</keyword>
<dbReference type="Pfam" id="PF06210">
    <property type="entry name" value="DUF1003"/>
    <property type="match status" value="1"/>
</dbReference>
<gene>
    <name evidence="3" type="ORF">VZ95_03155</name>
</gene>
<dbReference type="InterPro" id="IPR010406">
    <property type="entry name" value="DUF1003"/>
</dbReference>
<evidence type="ECO:0008006" key="5">
    <source>
        <dbReference type="Google" id="ProtNLM"/>
    </source>
</evidence>
<dbReference type="Proteomes" id="UP000033774">
    <property type="component" value="Unassembled WGS sequence"/>
</dbReference>
<comment type="caution">
    <text evidence="3">The sequence shown here is derived from an EMBL/GenBank/DDBJ whole genome shotgun (WGS) entry which is preliminary data.</text>
</comment>
<dbReference type="PATRIC" id="fig|552518.3.peg.3577"/>
<feature type="region of interest" description="Disordered" evidence="1">
    <location>
        <begin position="1"/>
        <end position="34"/>
    </location>
</feature>
<protein>
    <recommendedName>
        <fullName evidence="5">Cyclic nucleotide-binding protein</fullName>
    </recommendedName>
</protein>
<organism evidence="3 4">
    <name type="scientific">Elstera litoralis</name>
    <dbReference type="NCBI Taxonomy" id="552518"/>
    <lineage>
        <taxon>Bacteria</taxon>
        <taxon>Pseudomonadati</taxon>
        <taxon>Pseudomonadota</taxon>
        <taxon>Alphaproteobacteria</taxon>
        <taxon>Rhodospirillales</taxon>
        <taxon>Rhodospirillaceae</taxon>
        <taxon>Elstera</taxon>
    </lineage>
</organism>
<reference evidence="3 4" key="1">
    <citation type="submission" date="2015-03" db="EMBL/GenBank/DDBJ databases">
        <title>Draft genome sequence of Elstera litoralis.</title>
        <authorList>
            <person name="Rahalkar M.C."/>
            <person name="Dhakephalkar P.K."/>
            <person name="Pore S.D."/>
            <person name="Arora P."/>
            <person name="Kapse N.G."/>
            <person name="Pandit P.S."/>
        </authorList>
    </citation>
    <scope>NUCLEOTIDE SEQUENCE [LARGE SCALE GENOMIC DNA]</scope>
    <source>
        <strain evidence="3 4">Dia-1</strain>
    </source>
</reference>
<evidence type="ECO:0000313" key="4">
    <source>
        <dbReference type="Proteomes" id="UP000033774"/>
    </source>
</evidence>
<keyword evidence="2" id="KW-0812">Transmembrane</keyword>
<evidence type="ECO:0000256" key="1">
    <source>
        <dbReference type="SAM" id="MobiDB-lite"/>
    </source>
</evidence>
<name>A0A0F3IVY7_9PROT</name>
<accession>A0A0F3IVY7</accession>
<keyword evidence="2" id="KW-0472">Membrane</keyword>
<keyword evidence="2" id="KW-1133">Transmembrane helix</keyword>